<dbReference type="eggNOG" id="COG1309">
    <property type="taxonomic scope" value="Bacteria"/>
</dbReference>
<dbReference type="GeneID" id="93365403"/>
<dbReference type="STRING" id="553175.POREN0001_0675"/>
<keyword evidence="6" id="KW-1185">Reference proteome</keyword>
<dbReference type="PROSITE" id="PS50977">
    <property type="entry name" value="HTH_TETR_2"/>
    <property type="match status" value="1"/>
</dbReference>
<feature type="region of interest" description="Disordered" evidence="3">
    <location>
        <begin position="1"/>
        <end position="28"/>
    </location>
</feature>
<evidence type="ECO:0000256" key="3">
    <source>
        <dbReference type="SAM" id="MobiDB-lite"/>
    </source>
</evidence>
<reference evidence="5 6" key="1">
    <citation type="submission" date="2009-04" db="EMBL/GenBank/DDBJ databases">
        <authorList>
            <person name="Sebastian Y."/>
            <person name="Madupu R."/>
            <person name="Durkin A.S."/>
            <person name="Torralba M."/>
            <person name="Methe B."/>
            <person name="Sutton G.G."/>
            <person name="Strausberg R.L."/>
            <person name="Nelson K.E."/>
        </authorList>
    </citation>
    <scope>NUCLEOTIDE SEQUENCE [LARGE SCALE GENOMIC DNA]</scope>
    <source>
        <strain evidence="6">ATCC 35406 / BCRC 14492 / JCM 8526 / NCTC 13058 / HG 370</strain>
    </source>
</reference>
<dbReference type="InterPro" id="IPR009057">
    <property type="entry name" value="Homeodomain-like_sf"/>
</dbReference>
<comment type="caution">
    <text evidence="5">The sequence shown here is derived from an EMBL/GenBank/DDBJ whole genome shotgun (WGS) entry which is preliminary data.</text>
</comment>
<feature type="DNA-binding region" description="H-T-H motif" evidence="2">
    <location>
        <begin position="51"/>
        <end position="70"/>
    </location>
</feature>
<dbReference type="AlphaFoldDB" id="C3JCY8"/>
<protein>
    <submittedName>
        <fullName evidence="5">Transcriptional regulator, TetR family</fullName>
    </submittedName>
</protein>
<dbReference type="PRINTS" id="PR00455">
    <property type="entry name" value="HTHTETR"/>
</dbReference>
<dbReference type="PANTHER" id="PTHR30328">
    <property type="entry name" value="TRANSCRIPTIONAL REPRESSOR"/>
    <property type="match status" value="1"/>
</dbReference>
<feature type="domain" description="HTH tetR-type" evidence="4">
    <location>
        <begin position="28"/>
        <end position="88"/>
    </location>
</feature>
<gene>
    <name evidence="5" type="ORF">POREN0001_0675</name>
</gene>
<evidence type="ECO:0000313" key="6">
    <source>
        <dbReference type="Proteomes" id="UP000004295"/>
    </source>
</evidence>
<dbReference type="Pfam" id="PF00440">
    <property type="entry name" value="TetR_N"/>
    <property type="match status" value="1"/>
</dbReference>
<organism evidence="5 6">
    <name type="scientific">Porphyromonas endodontalis (strain ATCC 35406 / DSM 24491 / JCM 8526 / CCUG 16442 / BCRC 14492 / NCTC 13058 / HG 370)</name>
    <name type="common">Bacteroides endodontalis</name>
    <dbReference type="NCBI Taxonomy" id="553175"/>
    <lineage>
        <taxon>Bacteria</taxon>
        <taxon>Pseudomonadati</taxon>
        <taxon>Bacteroidota</taxon>
        <taxon>Bacteroidia</taxon>
        <taxon>Bacteroidales</taxon>
        <taxon>Porphyromonadaceae</taxon>
        <taxon>Porphyromonas</taxon>
    </lineage>
</organism>
<keyword evidence="1 2" id="KW-0238">DNA-binding</keyword>
<sequence>MRKEKGEREEPLQAMVPKKRSEKQRTGDRMREKILQVARAEFLEYGFRDASLRRIAVKTSISVSNIYNHYKSKDDLFRAVLQPLLESFTEMLREHNSEKSMELYVEQTEEFQRAMIKEFLALMLRFRTELKLLLLGSGGSSLEGFKEEIIQQQSEVGVEYIHKLRIKYPKANRAISPLFIRICSHWWLIFMLELVTNESLTKKDIEQALSEYVCFGTAGWKSLMGI</sequence>
<dbReference type="SUPFAM" id="SSF46689">
    <property type="entry name" value="Homeodomain-like"/>
    <property type="match status" value="1"/>
</dbReference>
<evidence type="ECO:0000259" key="4">
    <source>
        <dbReference type="PROSITE" id="PS50977"/>
    </source>
</evidence>
<dbReference type="InterPro" id="IPR050109">
    <property type="entry name" value="HTH-type_TetR-like_transc_reg"/>
</dbReference>
<accession>C3JCY8</accession>
<evidence type="ECO:0000256" key="2">
    <source>
        <dbReference type="PROSITE-ProRule" id="PRU00335"/>
    </source>
</evidence>
<dbReference type="PANTHER" id="PTHR30328:SF54">
    <property type="entry name" value="HTH-TYPE TRANSCRIPTIONAL REPRESSOR SCO4008"/>
    <property type="match status" value="1"/>
</dbReference>
<evidence type="ECO:0000313" key="5">
    <source>
        <dbReference type="EMBL" id="EEN81934.1"/>
    </source>
</evidence>
<name>C3JCY8_POREA</name>
<feature type="compositionally biased region" description="Basic and acidic residues" evidence="3">
    <location>
        <begin position="1"/>
        <end position="11"/>
    </location>
</feature>
<dbReference type="Gene3D" id="1.10.357.10">
    <property type="entry name" value="Tetracycline Repressor, domain 2"/>
    <property type="match status" value="1"/>
</dbReference>
<dbReference type="InterPro" id="IPR001647">
    <property type="entry name" value="HTH_TetR"/>
</dbReference>
<evidence type="ECO:0000256" key="1">
    <source>
        <dbReference type="ARBA" id="ARBA00023125"/>
    </source>
</evidence>
<dbReference type="RefSeq" id="WP_004335301.1">
    <property type="nucleotide sequence ID" value="NZ_ACNN01000036.1"/>
</dbReference>
<dbReference type="GO" id="GO:0003677">
    <property type="term" value="F:DNA binding"/>
    <property type="evidence" value="ECO:0007669"/>
    <property type="project" value="UniProtKB-UniRule"/>
</dbReference>
<dbReference type="Proteomes" id="UP000004295">
    <property type="component" value="Unassembled WGS sequence"/>
</dbReference>
<proteinExistence type="predicted"/>
<dbReference type="EMBL" id="ACNN01000036">
    <property type="protein sequence ID" value="EEN81934.1"/>
    <property type="molecule type" value="Genomic_DNA"/>
</dbReference>